<proteinExistence type="predicted"/>
<dbReference type="RefSeq" id="WP_138192664.1">
    <property type="nucleotide sequence ID" value="NZ_VCIW01000002.1"/>
</dbReference>
<dbReference type="OrthoDB" id="2933732at2"/>
<comment type="caution">
    <text evidence="1">The sequence shown here is derived from an EMBL/GenBank/DDBJ whole genome shotgun (WGS) entry which is preliminary data.</text>
</comment>
<organism evidence="1 2">
    <name type="scientific">Paenibacillus antri</name>
    <dbReference type="NCBI Taxonomy" id="2582848"/>
    <lineage>
        <taxon>Bacteria</taxon>
        <taxon>Bacillati</taxon>
        <taxon>Bacillota</taxon>
        <taxon>Bacilli</taxon>
        <taxon>Bacillales</taxon>
        <taxon>Paenibacillaceae</taxon>
        <taxon>Paenibacillus</taxon>
    </lineage>
</organism>
<dbReference type="Gene3D" id="1.10.287.1100">
    <property type="entry name" value="Sporulation inhibitor A"/>
    <property type="match status" value="1"/>
</dbReference>
<protein>
    <submittedName>
        <fullName evidence="1">Sporulation histidine kinase inhibitor Sda</fullName>
    </submittedName>
</protein>
<dbReference type="SUPFAM" id="SSF100985">
    <property type="entry name" value="Sporulation inhibitor Sda"/>
    <property type="match status" value="1"/>
</dbReference>
<evidence type="ECO:0000313" key="1">
    <source>
        <dbReference type="EMBL" id="TLS53404.1"/>
    </source>
</evidence>
<reference evidence="1 2" key="1">
    <citation type="submission" date="2019-05" db="EMBL/GenBank/DDBJ databases">
        <authorList>
            <person name="Narsing Rao M.P."/>
            <person name="Li W.J."/>
        </authorList>
    </citation>
    <scope>NUCLEOTIDE SEQUENCE [LARGE SCALE GENOMIC DNA]</scope>
    <source>
        <strain evidence="1 2">SYSU_K30003</strain>
    </source>
</reference>
<name>A0A5R9GIW4_9BACL</name>
<dbReference type="Pfam" id="PF08970">
    <property type="entry name" value="Sda"/>
    <property type="match status" value="1"/>
</dbReference>
<gene>
    <name evidence="1" type="ORF">FE782_03795</name>
</gene>
<dbReference type="InterPro" id="IPR015064">
    <property type="entry name" value="Sda"/>
</dbReference>
<dbReference type="InterPro" id="IPR036916">
    <property type="entry name" value="Sda_sf"/>
</dbReference>
<dbReference type="AlphaFoldDB" id="A0A5R9GIW4"/>
<keyword evidence="2" id="KW-1185">Reference proteome</keyword>
<dbReference type="Proteomes" id="UP000309676">
    <property type="component" value="Unassembled WGS sequence"/>
</dbReference>
<sequence length="48" mass="5635">MRGLSNESLIETYFKALDLELEQDFIKLLEQEIERRNLEVDAASLTLH</sequence>
<accession>A0A5R9GIW4</accession>
<evidence type="ECO:0000313" key="2">
    <source>
        <dbReference type="Proteomes" id="UP000309676"/>
    </source>
</evidence>
<dbReference type="EMBL" id="VCIW01000002">
    <property type="protein sequence ID" value="TLS53404.1"/>
    <property type="molecule type" value="Genomic_DNA"/>
</dbReference>